<proteinExistence type="predicted"/>
<reference evidence="1 2" key="1">
    <citation type="submission" date="2021-06" db="EMBL/GenBank/DDBJ databases">
        <authorList>
            <person name="Kallberg Y."/>
            <person name="Tangrot J."/>
            <person name="Rosling A."/>
        </authorList>
    </citation>
    <scope>NUCLEOTIDE SEQUENCE [LARGE SCALE GENOMIC DNA]</scope>
    <source>
        <strain evidence="1 2">120-4 pot B 10/14</strain>
    </source>
</reference>
<comment type="caution">
    <text evidence="1">The sequence shown here is derived from an EMBL/GenBank/DDBJ whole genome shotgun (WGS) entry which is preliminary data.</text>
</comment>
<evidence type="ECO:0000313" key="1">
    <source>
        <dbReference type="EMBL" id="CAG8813390.1"/>
    </source>
</evidence>
<accession>A0ABN7W2F8</accession>
<organism evidence="1 2">
    <name type="scientific">Gigaspora margarita</name>
    <dbReference type="NCBI Taxonomy" id="4874"/>
    <lineage>
        <taxon>Eukaryota</taxon>
        <taxon>Fungi</taxon>
        <taxon>Fungi incertae sedis</taxon>
        <taxon>Mucoromycota</taxon>
        <taxon>Glomeromycotina</taxon>
        <taxon>Glomeromycetes</taxon>
        <taxon>Diversisporales</taxon>
        <taxon>Gigasporaceae</taxon>
        <taxon>Gigaspora</taxon>
    </lineage>
</organism>
<dbReference type="Proteomes" id="UP000789901">
    <property type="component" value="Unassembled WGS sequence"/>
</dbReference>
<keyword evidence="2" id="KW-1185">Reference proteome</keyword>
<dbReference type="EMBL" id="CAJVQB010028991">
    <property type="protein sequence ID" value="CAG8813390.1"/>
    <property type="molecule type" value="Genomic_DNA"/>
</dbReference>
<sequence>MSSLNSESSFESDEKYSVNGQFFSNEDDENDADLEILQEHFEIKFKKYTDQIEILFKRIDVLEDQLRLFYKENFDTKNNDNCKEQF</sequence>
<name>A0ABN7W2F8_GIGMA</name>
<protein>
    <submittedName>
        <fullName evidence="1">12208_t:CDS:1</fullName>
    </submittedName>
</protein>
<gene>
    <name evidence="1" type="ORF">GMARGA_LOCUS25778</name>
</gene>
<evidence type="ECO:0000313" key="2">
    <source>
        <dbReference type="Proteomes" id="UP000789901"/>
    </source>
</evidence>